<dbReference type="EMBL" id="CP028843">
    <property type="protein sequence ID" value="AWB19585.1"/>
    <property type="molecule type" value="Genomic_DNA"/>
</dbReference>
<evidence type="ECO:0000313" key="2">
    <source>
        <dbReference type="Proteomes" id="UP000244755"/>
    </source>
</evidence>
<accession>A0A2R4WDE7</accession>
<gene>
    <name evidence="1" type="ORF">DA075_00405</name>
</gene>
<reference evidence="1 2" key="1">
    <citation type="submission" date="2018-04" db="EMBL/GenBank/DDBJ databases">
        <title>Methylobacterium sp. PR1016A genome.</title>
        <authorList>
            <person name="Park W."/>
        </authorList>
    </citation>
    <scope>NUCLEOTIDE SEQUENCE [LARGE SCALE GENOMIC DNA]</scope>
    <source>
        <strain evidence="1 2">PR1016A</strain>
    </source>
</reference>
<name>A0A2R4WDE7_9HYPH</name>
<dbReference type="KEGG" id="mee:DA075_00405"/>
<dbReference type="Proteomes" id="UP000244755">
    <property type="component" value="Chromosome 1"/>
</dbReference>
<proteinExistence type="predicted"/>
<keyword evidence="2" id="KW-1185">Reference proteome</keyword>
<dbReference type="AlphaFoldDB" id="A0A2R4WDE7"/>
<sequence>MPETGFCLKPSLCNRLLLDPARDTVAQPTPSHGLEGARTGVIAMVPYFRAIGSPDRGPFRHEMH</sequence>
<protein>
    <submittedName>
        <fullName evidence="1">Uncharacterized protein</fullName>
    </submittedName>
</protein>
<evidence type="ECO:0000313" key="1">
    <source>
        <dbReference type="EMBL" id="AWB19585.1"/>
    </source>
</evidence>
<organism evidence="1 2">
    <name type="scientific">Methylobacterium currus</name>
    <dbReference type="NCBI Taxonomy" id="2051553"/>
    <lineage>
        <taxon>Bacteria</taxon>
        <taxon>Pseudomonadati</taxon>
        <taxon>Pseudomonadota</taxon>
        <taxon>Alphaproteobacteria</taxon>
        <taxon>Hyphomicrobiales</taxon>
        <taxon>Methylobacteriaceae</taxon>
        <taxon>Methylobacterium</taxon>
    </lineage>
</organism>